<feature type="region of interest" description="Disordered" evidence="1">
    <location>
        <begin position="32"/>
        <end position="66"/>
    </location>
</feature>
<dbReference type="InterPro" id="IPR055756">
    <property type="entry name" value="DUF7332"/>
</dbReference>
<dbReference type="EMBL" id="JBHSZZ010000031">
    <property type="protein sequence ID" value="MFC7186932.1"/>
    <property type="molecule type" value="Genomic_DNA"/>
</dbReference>
<dbReference type="RefSeq" id="WP_267663963.1">
    <property type="nucleotide sequence ID" value="NZ_JAODIX010000031.1"/>
</dbReference>
<organism evidence="2 3">
    <name type="scientific">Halorubrum yunnanense</name>
    <dbReference type="NCBI Taxonomy" id="1526162"/>
    <lineage>
        <taxon>Archaea</taxon>
        <taxon>Methanobacteriati</taxon>
        <taxon>Methanobacteriota</taxon>
        <taxon>Stenosarchaea group</taxon>
        <taxon>Halobacteria</taxon>
        <taxon>Halobacteriales</taxon>
        <taxon>Haloferacaceae</taxon>
        <taxon>Halorubrum</taxon>
    </lineage>
</organism>
<sequence length="172" mass="17123">MTRHPMARLAALAAALVLLSALAASGAAVGDAAAQTGGDTPEDGGFDGDTSDDAATPPTRCFAGDGRPISIGERGATIDAIVHLSVLTDPTAGNEFGLEAVGSIGGDSIVTLAAGVRLTAREAVANGIDPFAAFDVLYAYELNLPMFGGAIDDPDYRDDGSPIESGAGAVDC</sequence>
<dbReference type="AlphaFoldDB" id="A0ABD5YGP5"/>
<gene>
    <name evidence="2" type="ORF">ACFQMK_08545</name>
</gene>
<name>A0ABD5YGP5_9EURY</name>
<accession>A0ABD5YGP5</accession>
<evidence type="ECO:0000313" key="3">
    <source>
        <dbReference type="Proteomes" id="UP001596390"/>
    </source>
</evidence>
<evidence type="ECO:0000313" key="2">
    <source>
        <dbReference type="EMBL" id="MFC7186932.1"/>
    </source>
</evidence>
<protein>
    <submittedName>
        <fullName evidence="2">Uncharacterized protein</fullName>
    </submittedName>
</protein>
<feature type="compositionally biased region" description="Acidic residues" evidence="1">
    <location>
        <begin position="40"/>
        <end position="52"/>
    </location>
</feature>
<keyword evidence="3" id="KW-1185">Reference proteome</keyword>
<dbReference type="Proteomes" id="UP001596390">
    <property type="component" value="Unassembled WGS sequence"/>
</dbReference>
<dbReference type="Pfam" id="PF24019">
    <property type="entry name" value="DUF7332"/>
    <property type="match status" value="1"/>
</dbReference>
<proteinExistence type="predicted"/>
<evidence type="ECO:0000256" key="1">
    <source>
        <dbReference type="SAM" id="MobiDB-lite"/>
    </source>
</evidence>
<comment type="caution">
    <text evidence="2">The sequence shown here is derived from an EMBL/GenBank/DDBJ whole genome shotgun (WGS) entry which is preliminary data.</text>
</comment>
<reference evidence="2 3" key="1">
    <citation type="journal article" date="2019" name="Int. J. Syst. Evol. Microbiol.">
        <title>The Global Catalogue of Microorganisms (GCM) 10K type strain sequencing project: providing services to taxonomists for standard genome sequencing and annotation.</title>
        <authorList>
            <consortium name="The Broad Institute Genomics Platform"/>
            <consortium name="The Broad Institute Genome Sequencing Center for Infectious Disease"/>
            <person name="Wu L."/>
            <person name="Ma J."/>
        </authorList>
    </citation>
    <scope>NUCLEOTIDE SEQUENCE [LARGE SCALE GENOMIC DNA]</scope>
    <source>
        <strain evidence="2 3">Q85</strain>
    </source>
</reference>